<accession>A0A327WW64</accession>
<dbReference type="Pfam" id="PF12732">
    <property type="entry name" value="YtxH"/>
    <property type="match status" value="1"/>
</dbReference>
<dbReference type="OrthoDB" id="958403at2"/>
<comment type="caution">
    <text evidence="1">The sequence shown here is derived from an EMBL/GenBank/DDBJ whole genome shotgun (WGS) entry which is preliminary data.</text>
</comment>
<evidence type="ECO:0000313" key="1">
    <source>
        <dbReference type="EMBL" id="RAJ95981.1"/>
    </source>
</evidence>
<dbReference type="AlphaFoldDB" id="A0A327WW64"/>
<name>A0A327WW64_LARAB</name>
<proteinExistence type="predicted"/>
<protein>
    <submittedName>
        <fullName evidence="1">Gas vesicle protein</fullName>
    </submittedName>
</protein>
<gene>
    <name evidence="1" type="ORF">LX87_03731</name>
</gene>
<dbReference type="InterPro" id="IPR024623">
    <property type="entry name" value="YtxH"/>
</dbReference>
<dbReference type="Gene3D" id="1.20.120.20">
    <property type="entry name" value="Apolipoprotein"/>
    <property type="match status" value="1"/>
</dbReference>
<reference evidence="1 2" key="1">
    <citation type="submission" date="2018-06" db="EMBL/GenBank/DDBJ databases">
        <title>Genomic Encyclopedia of Archaeal and Bacterial Type Strains, Phase II (KMG-II): from individual species to whole genera.</title>
        <authorList>
            <person name="Goeker M."/>
        </authorList>
    </citation>
    <scope>NUCLEOTIDE SEQUENCE [LARGE SCALE GENOMIC DNA]</scope>
    <source>
        <strain evidence="1 2">DSM 21851</strain>
    </source>
</reference>
<organism evidence="1 2">
    <name type="scientific">Larkinella arboricola</name>
    <dbReference type="NCBI Taxonomy" id="643671"/>
    <lineage>
        <taxon>Bacteria</taxon>
        <taxon>Pseudomonadati</taxon>
        <taxon>Bacteroidota</taxon>
        <taxon>Cytophagia</taxon>
        <taxon>Cytophagales</taxon>
        <taxon>Spirosomataceae</taxon>
        <taxon>Larkinella</taxon>
    </lineage>
</organism>
<dbReference type="Proteomes" id="UP000248790">
    <property type="component" value="Unassembled WGS sequence"/>
</dbReference>
<sequence>MRSSRDFLLGFITGVVAGILTAPKSGRESRQWIQDEADKRTKDLQDQWSKGVEQVKSQVDQVKSQVNQQVNQWTDKLQDKGGQNKDEFNNTVDNVADKAHSGVESAKQSVKTE</sequence>
<evidence type="ECO:0000313" key="2">
    <source>
        <dbReference type="Proteomes" id="UP000248790"/>
    </source>
</evidence>
<dbReference type="SUPFAM" id="SSF58113">
    <property type="entry name" value="Apolipoprotein A-I"/>
    <property type="match status" value="1"/>
</dbReference>
<dbReference type="RefSeq" id="WP_111629753.1">
    <property type="nucleotide sequence ID" value="NZ_QLMC01000004.1"/>
</dbReference>
<dbReference type="EMBL" id="QLMC01000004">
    <property type="protein sequence ID" value="RAJ95981.1"/>
    <property type="molecule type" value="Genomic_DNA"/>
</dbReference>
<keyword evidence="2" id="KW-1185">Reference proteome</keyword>